<evidence type="ECO:0000313" key="3">
    <source>
        <dbReference type="Proteomes" id="UP000324222"/>
    </source>
</evidence>
<dbReference type="Proteomes" id="UP000324222">
    <property type="component" value="Unassembled WGS sequence"/>
</dbReference>
<accession>A0A5B7IFN9</accession>
<name>A0A5B7IFN9_PORTR</name>
<protein>
    <submittedName>
        <fullName evidence="2">Uncharacterized protein</fullName>
    </submittedName>
</protein>
<sequence>MLLWKSAEAHHEQSEFIYVRAKRRRLDQRQPHLRRRIADQVSVWLERGGEGKGSRGEQRKGTAGWYPSSPSPQARVCRVQPAAATDSKVYGGVV</sequence>
<keyword evidence="3" id="KW-1185">Reference proteome</keyword>
<evidence type="ECO:0000256" key="1">
    <source>
        <dbReference type="SAM" id="MobiDB-lite"/>
    </source>
</evidence>
<evidence type="ECO:0000313" key="2">
    <source>
        <dbReference type="EMBL" id="MPC79638.1"/>
    </source>
</evidence>
<gene>
    <name evidence="2" type="ORF">E2C01_074175</name>
</gene>
<proteinExistence type="predicted"/>
<feature type="compositionally biased region" description="Basic and acidic residues" evidence="1">
    <location>
        <begin position="47"/>
        <end position="60"/>
    </location>
</feature>
<reference evidence="2 3" key="1">
    <citation type="submission" date="2019-05" db="EMBL/GenBank/DDBJ databases">
        <title>Another draft genome of Portunus trituberculatus and its Hox gene families provides insights of decapod evolution.</title>
        <authorList>
            <person name="Jeong J.-H."/>
            <person name="Song I."/>
            <person name="Kim S."/>
            <person name="Choi T."/>
            <person name="Kim D."/>
            <person name="Ryu S."/>
            <person name="Kim W."/>
        </authorList>
    </citation>
    <scope>NUCLEOTIDE SEQUENCE [LARGE SCALE GENOMIC DNA]</scope>
    <source>
        <tissue evidence="2">Muscle</tissue>
    </source>
</reference>
<organism evidence="2 3">
    <name type="scientific">Portunus trituberculatus</name>
    <name type="common">Swimming crab</name>
    <name type="synonym">Neptunus trituberculatus</name>
    <dbReference type="NCBI Taxonomy" id="210409"/>
    <lineage>
        <taxon>Eukaryota</taxon>
        <taxon>Metazoa</taxon>
        <taxon>Ecdysozoa</taxon>
        <taxon>Arthropoda</taxon>
        <taxon>Crustacea</taxon>
        <taxon>Multicrustacea</taxon>
        <taxon>Malacostraca</taxon>
        <taxon>Eumalacostraca</taxon>
        <taxon>Eucarida</taxon>
        <taxon>Decapoda</taxon>
        <taxon>Pleocyemata</taxon>
        <taxon>Brachyura</taxon>
        <taxon>Eubrachyura</taxon>
        <taxon>Portunoidea</taxon>
        <taxon>Portunidae</taxon>
        <taxon>Portuninae</taxon>
        <taxon>Portunus</taxon>
    </lineage>
</organism>
<feature type="region of interest" description="Disordered" evidence="1">
    <location>
        <begin position="47"/>
        <end position="78"/>
    </location>
</feature>
<comment type="caution">
    <text evidence="2">The sequence shown here is derived from an EMBL/GenBank/DDBJ whole genome shotgun (WGS) entry which is preliminary data.</text>
</comment>
<dbReference type="EMBL" id="VSRR010051656">
    <property type="protein sequence ID" value="MPC79638.1"/>
    <property type="molecule type" value="Genomic_DNA"/>
</dbReference>
<dbReference type="AlphaFoldDB" id="A0A5B7IFN9"/>